<feature type="region of interest" description="Disordered" evidence="1">
    <location>
        <begin position="222"/>
        <end position="251"/>
    </location>
</feature>
<evidence type="ECO:0000256" key="1">
    <source>
        <dbReference type="SAM" id="MobiDB-lite"/>
    </source>
</evidence>
<dbReference type="EMBL" id="RCHS01002758">
    <property type="protein sequence ID" value="RMX45863.1"/>
    <property type="molecule type" value="Genomic_DNA"/>
</dbReference>
<dbReference type="InterPro" id="IPR013761">
    <property type="entry name" value="SAM/pointed_sf"/>
</dbReference>
<keyword evidence="3" id="KW-1185">Reference proteome</keyword>
<feature type="non-terminal residue" evidence="2">
    <location>
        <position position="251"/>
    </location>
</feature>
<dbReference type="OrthoDB" id="10582890at2759"/>
<feature type="compositionally biased region" description="Basic and acidic residues" evidence="1">
    <location>
        <begin position="232"/>
        <end position="251"/>
    </location>
</feature>
<comment type="caution">
    <text evidence="2">The sequence shown here is derived from an EMBL/GenBank/DDBJ whole genome shotgun (WGS) entry which is preliminary data.</text>
</comment>
<gene>
    <name evidence="2" type="ORF">pdam_00023454</name>
</gene>
<evidence type="ECO:0000313" key="3">
    <source>
        <dbReference type="Proteomes" id="UP000275408"/>
    </source>
</evidence>
<protein>
    <recommendedName>
        <fullName evidence="4">SAM domain-containing protein</fullName>
    </recommendedName>
</protein>
<evidence type="ECO:0008006" key="4">
    <source>
        <dbReference type="Google" id="ProtNLM"/>
    </source>
</evidence>
<accession>A0A3M6TWQ9</accession>
<evidence type="ECO:0000313" key="2">
    <source>
        <dbReference type="EMBL" id="RMX45863.1"/>
    </source>
</evidence>
<dbReference type="AlphaFoldDB" id="A0A3M6TWQ9"/>
<name>A0A3M6TWQ9_POCDA</name>
<reference evidence="2 3" key="1">
    <citation type="journal article" date="2018" name="Sci. Rep.">
        <title>Comparative analysis of the Pocillopora damicornis genome highlights role of immune system in coral evolution.</title>
        <authorList>
            <person name="Cunning R."/>
            <person name="Bay R.A."/>
            <person name="Gillette P."/>
            <person name="Baker A.C."/>
            <person name="Traylor-Knowles N."/>
        </authorList>
    </citation>
    <scope>NUCLEOTIDE SEQUENCE [LARGE SCALE GENOMIC DNA]</scope>
    <source>
        <strain evidence="2">RSMAS</strain>
        <tissue evidence="2">Whole animal</tissue>
    </source>
</reference>
<dbReference type="Gene3D" id="1.10.150.50">
    <property type="entry name" value="Transcription Factor, Ets-1"/>
    <property type="match status" value="1"/>
</dbReference>
<sequence length="251" mass="28528">MAVSFLPLPCLQLELQARQRCHPLMTPQSNSPPQSQVTPVMLKRTTSMGLTPSVVAVDQREDVEDPRDWDVQRVKVWAKALFNDEGIARKFDEEEIEECTLQSERILSDASMDNLGLSTIGKKDKFATAIQDLCVWNRLFHGFWHHLCCGQNLQPIVAVPLELLPTGKYFRSDDGEEGAPLYNEQESYQNQPGAYSPYPYYLTSNPRIPYRYVPQEALRSCSPISSSQADLSCEKSVTEKSRRTSWEHAET</sequence>
<organism evidence="2 3">
    <name type="scientific">Pocillopora damicornis</name>
    <name type="common">Cauliflower coral</name>
    <name type="synonym">Millepora damicornis</name>
    <dbReference type="NCBI Taxonomy" id="46731"/>
    <lineage>
        <taxon>Eukaryota</taxon>
        <taxon>Metazoa</taxon>
        <taxon>Cnidaria</taxon>
        <taxon>Anthozoa</taxon>
        <taxon>Hexacorallia</taxon>
        <taxon>Scleractinia</taxon>
        <taxon>Astrocoeniina</taxon>
        <taxon>Pocilloporidae</taxon>
        <taxon>Pocillopora</taxon>
    </lineage>
</organism>
<dbReference type="Proteomes" id="UP000275408">
    <property type="component" value="Unassembled WGS sequence"/>
</dbReference>
<proteinExistence type="predicted"/>